<dbReference type="Proteomes" id="UP001596496">
    <property type="component" value="Unassembled WGS sequence"/>
</dbReference>
<dbReference type="Gene3D" id="3.90.79.10">
    <property type="entry name" value="Nucleoside Triphosphate Pyrophosphohydrolase"/>
    <property type="match status" value="1"/>
</dbReference>
<dbReference type="SUPFAM" id="SSF55811">
    <property type="entry name" value="Nudix"/>
    <property type="match status" value="1"/>
</dbReference>
<dbReference type="EMBL" id="JBHTCG010000003">
    <property type="protein sequence ID" value="MFC7381726.1"/>
    <property type="molecule type" value="Genomic_DNA"/>
</dbReference>
<evidence type="ECO:0000313" key="2">
    <source>
        <dbReference type="Proteomes" id="UP001596496"/>
    </source>
</evidence>
<sequence length="85" mass="9541">MSQIYLPPAEWYESLPTVHVSACMLPTDDADRILLVKPNYRDYWAVPGEMADEGEPPLRARDRRGTRPADSIWCVARGRLGAPDG</sequence>
<protein>
    <recommendedName>
        <fullName evidence="3">NUDIX hydrolase</fullName>
    </recommendedName>
</protein>
<organism evidence="1 2">
    <name type="scientific">Sphaerisporangium rhizosphaerae</name>
    <dbReference type="NCBI Taxonomy" id="2269375"/>
    <lineage>
        <taxon>Bacteria</taxon>
        <taxon>Bacillati</taxon>
        <taxon>Actinomycetota</taxon>
        <taxon>Actinomycetes</taxon>
        <taxon>Streptosporangiales</taxon>
        <taxon>Streptosporangiaceae</taxon>
        <taxon>Sphaerisporangium</taxon>
    </lineage>
</organism>
<evidence type="ECO:0008006" key="3">
    <source>
        <dbReference type="Google" id="ProtNLM"/>
    </source>
</evidence>
<name>A0ABW2NZN0_9ACTN</name>
<accession>A0ABW2NZN0</accession>
<comment type="caution">
    <text evidence="1">The sequence shown here is derived from an EMBL/GenBank/DDBJ whole genome shotgun (WGS) entry which is preliminary data.</text>
</comment>
<dbReference type="RefSeq" id="WP_380824745.1">
    <property type="nucleotide sequence ID" value="NZ_JBHTCG010000003.1"/>
</dbReference>
<reference evidence="2" key="1">
    <citation type="journal article" date="2019" name="Int. J. Syst. Evol. Microbiol.">
        <title>The Global Catalogue of Microorganisms (GCM) 10K type strain sequencing project: providing services to taxonomists for standard genome sequencing and annotation.</title>
        <authorList>
            <consortium name="The Broad Institute Genomics Platform"/>
            <consortium name="The Broad Institute Genome Sequencing Center for Infectious Disease"/>
            <person name="Wu L."/>
            <person name="Ma J."/>
        </authorList>
    </citation>
    <scope>NUCLEOTIDE SEQUENCE [LARGE SCALE GENOMIC DNA]</scope>
    <source>
        <strain evidence="2">CECT 7649</strain>
    </source>
</reference>
<keyword evidence="2" id="KW-1185">Reference proteome</keyword>
<dbReference type="InterPro" id="IPR015797">
    <property type="entry name" value="NUDIX_hydrolase-like_dom_sf"/>
</dbReference>
<gene>
    <name evidence="1" type="ORF">ACFQSB_05875</name>
</gene>
<proteinExistence type="predicted"/>
<evidence type="ECO:0000313" key="1">
    <source>
        <dbReference type="EMBL" id="MFC7381726.1"/>
    </source>
</evidence>